<evidence type="ECO:0000256" key="5">
    <source>
        <dbReference type="ARBA" id="ARBA00031395"/>
    </source>
</evidence>
<dbReference type="InterPro" id="IPR029043">
    <property type="entry name" value="GcvT/YgfZ_C"/>
</dbReference>
<dbReference type="Gene3D" id="2.40.30.110">
    <property type="entry name" value="Aminomethyltransferase beta-barrel domains"/>
    <property type="match status" value="1"/>
</dbReference>
<keyword evidence="4 7" id="KW-0808">Transferase</keyword>
<feature type="domain" description="Aminomethyltransferase C-terminal" evidence="10">
    <location>
        <begin position="281"/>
        <end position="359"/>
    </location>
</feature>
<dbReference type="SUPFAM" id="SSF103025">
    <property type="entry name" value="Folate-binding domain"/>
    <property type="match status" value="1"/>
</dbReference>
<reference evidence="11" key="1">
    <citation type="submission" date="2019-03" db="EMBL/GenBank/DDBJ databases">
        <title>Lake Tanganyika Metagenome-Assembled Genomes (MAGs).</title>
        <authorList>
            <person name="Tran P."/>
        </authorList>
    </citation>
    <scope>NUCLEOTIDE SEQUENCE</scope>
    <source>
        <strain evidence="11">K_DeepCast_150m_m2_040</strain>
    </source>
</reference>
<dbReference type="EC" id="2.1.2.10" evidence="2 7"/>
<comment type="subunit">
    <text evidence="7">The glycine cleavage system is composed of four proteins: P, T, L and H.</text>
</comment>
<evidence type="ECO:0000313" key="11">
    <source>
        <dbReference type="EMBL" id="MBM3331279.1"/>
    </source>
</evidence>
<dbReference type="InterPro" id="IPR006222">
    <property type="entry name" value="GCVT_N"/>
</dbReference>
<evidence type="ECO:0000256" key="6">
    <source>
        <dbReference type="ARBA" id="ARBA00047665"/>
    </source>
</evidence>
<evidence type="ECO:0000256" key="7">
    <source>
        <dbReference type="HAMAP-Rule" id="MF_00259"/>
    </source>
</evidence>
<protein>
    <recommendedName>
        <fullName evidence="2 7">Aminomethyltransferase</fullName>
        <ecNumber evidence="2 7">2.1.2.10</ecNumber>
    </recommendedName>
    <alternativeName>
        <fullName evidence="5 7">Glycine cleavage system T protein</fullName>
    </alternativeName>
</protein>
<keyword evidence="3 7" id="KW-0032">Aminotransferase</keyword>
<dbReference type="NCBIfam" id="NF001567">
    <property type="entry name" value="PRK00389.1"/>
    <property type="match status" value="1"/>
</dbReference>
<accession>A0A937XF96</accession>
<comment type="catalytic activity">
    <reaction evidence="6 7">
        <text>N(6)-[(R)-S(8)-aminomethyldihydrolipoyl]-L-lysyl-[protein] + (6S)-5,6,7,8-tetrahydrofolate = N(6)-[(R)-dihydrolipoyl]-L-lysyl-[protein] + (6R)-5,10-methylene-5,6,7,8-tetrahydrofolate + NH4(+)</text>
        <dbReference type="Rhea" id="RHEA:16945"/>
        <dbReference type="Rhea" id="RHEA-COMP:10475"/>
        <dbReference type="Rhea" id="RHEA-COMP:10492"/>
        <dbReference type="ChEBI" id="CHEBI:15636"/>
        <dbReference type="ChEBI" id="CHEBI:28938"/>
        <dbReference type="ChEBI" id="CHEBI:57453"/>
        <dbReference type="ChEBI" id="CHEBI:83100"/>
        <dbReference type="ChEBI" id="CHEBI:83143"/>
        <dbReference type="EC" id="2.1.2.10"/>
    </reaction>
</comment>
<dbReference type="InterPro" id="IPR006223">
    <property type="entry name" value="GcvT"/>
</dbReference>
<dbReference type="FunFam" id="2.40.30.110:FF:000003">
    <property type="entry name" value="Aminomethyltransferase"/>
    <property type="match status" value="1"/>
</dbReference>
<dbReference type="Pfam" id="PF08669">
    <property type="entry name" value="GCV_T_C"/>
    <property type="match status" value="1"/>
</dbReference>
<dbReference type="Pfam" id="PF01571">
    <property type="entry name" value="GCV_T"/>
    <property type="match status" value="1"/>
</dbReference>
<dbReference type="PIRSF" id="PIRSF006487">
    <property type="entry name" value="GcvT"/>
    <property type="match status" value="1"/>
</dbReference>
<feature type="domain" description="GCVT N-terminal" evidence="9">
    <location>
        <begin position="7"/>
        <end position="261"/>
    </location>
</feature>
<dbReference type="InterPro" id="IPR022903">
    <property type="entry name" value="GcvT_bac"/>
</dbReference>
<comment type="caution">
    <text evidence="11">The sequence shown here is derived from an EMBL/GenBank/DDBJ whole genome shotgun (WGS) entry which is preliminary data.</text>
</comment>
<evidence type="ECO:0000256" key="4">
    <source>
        <dbReference type="ARBA" id="ARBA00022679"/>
    </source>
</evidence>
<dbReference type="PANTHER" id="PTHR43757">
    <property type="entry name" value="AMINOMETHYLTRANSFERASE"/>
    <property type="match status" value="1"/>
</dbReference>
<dbReference type="InterPro" id="IPR027266">
    <property type="entry name" value="TrmE/GcvT-like"/>
</dbReference>
<dbReference type="EMBL" id="VGIR01000024">
    <property type="protein sequence ID" value="MBM3331279.1"/>
    <property type="molecule type" value="Genomic_DNA"/>
</dbReference>
<sequence>MLKLTPFHDRHVAAGGKMVDFAGYDLPVQFHGIIPEHTRVRSTVGVFDVSHMGRIEVRGKDALAFINRMTTNDAGKLAEYQAQYSVLCYPDGGIVDDLVVYRLPDCYFLVVNGANNEKDTAWLREHLSGDVRMDNITDTQAQLAIQGPKAEAVMQKICSIPLAPIGFYWAAHCEIAGVKGLVSRTGYTGEDGFEAYFPAASASRVWDAIFAAGKEFDIEPIGLGARDTLRMEMKMALYGNDIDKTTNPIEAGLSWVVALDKPEGFTGSDILKRVEEEKPTRRLVCLEMQDRSIARPHYQILAQGQPVGTVTSGTLSPSLNKGIALGYVKRQLTKAGTEVEIDIRGRRAAALIVKPPFYKNGSHRPN</sequence>
<dbReference type="NCBIfam" id="TIGR00528">
    <property type="entry name" value="gcvT"/>
    <property type="match status" value="1"/>
</dbReference>
<dbReference type="HAMAP" id="MF_00259">
    <property type="entry name" value="GcvT"/>
    <property type="match status" value="1"/>
</dbReference>
<dbReference type="Gene3D" id="3.30.1360.120">
    <property type="entry name" value="Probable tRNA modification gtpase trme, domain 1"/>
    <property type="match status" value="1"/>
</dbReference>
<evidence type="ECO:0000256" key="8">
    <source>
        <dbReference type="PIRSR" id="PIRSR006487-1"/>
    </source>
</evidence>
<dbReference type="Gene3D" id="4.10.1250.10">
    <property type="entry name" value="Aminomethyltransferase fragment"/>
    <property type="match status" value="1"/>
</dbReference>
<dbReference type="GO" id="GO:0008483">
    <property type="term" value="F:transaminase activity"/>
    <property type="evidence" value="ECO:0007669"/>
    <property type="project" value="UniProtKB-KW"/>
</dbReference>
<gene>
    <name evidence="7 11" type="primary">gcvT</name>
    <name evidence="11" type="ORF">FJY68_05415</name>
</gene>
<dbReference type="GO" id="GO:0019464">
    <property type="term" value="P:glycine decarboxylation via glycine cleavage system"/>
    <property type="evidence" value="ECO:0007669"/>
    <property type="project" value="UniProtKB-UniRule"/>
</dbReference>
<dbReference type="AlphaFoldDB" id="A0A937XF96"/>
<dbReference type="Proteomes" id="UP000779900">
    <property type="component" value="Unassembled WGS sequence"/>
</dbReference>
<dbReference type="InterPro" id="IPR028896">
    <property type="entry name" value="GcvT/YgfZ/DmdA"/>
</dbReference>
<evidence type="ECO:0000313" key="12">
    <source>
        <dbReference type="Proteomes" id="UP000779900"/>
    </source>
</evidence>
<evidence type="ECO:0000256" key="1">
    <source>
        <dbReference type="ARBA" id="ARBA00008609"/>
    </source>
</evidence>
<dbReference type="GO" id="GO:0004047">
    <property type="term" value="F:aminomethyltransferase activity"/>
    <property type="evidence" value="ECO:0007669"/>
    <property type="project" value="UniProtKB-UniRule"/>
</dbReference>
<evidence type="ECO:0000256" key="3">
    <source>
        <dbReference type="ARBA" id="ARBA00022576"/>
    </source>
</evidence>
<evidence type="ECO:0000256" key="2">
    <source>
        <dbReference type="ARBA" id="ARBA00012616"/>
    </source>
</evidence>
<organism evidence="11 12">
    <name type="scientific">candidate division WOR-3 bacterium</name>
    <dbReference type="NCBI Taxonomy" id="2052148"/>
    <lineage>
        <taxon>Bacteria</taxon>
        <taxon>Bacteria division WOR-3</taxon>
    </lineage>
</organism>
<dbReference type="InterPro" id="IPR013977">
    <property type="entry name" value="GcvT_C"/>
</dbReference>
<evidence type="ECO:0000259" key="9">
    <source>
        <dbReference type="Pfam" id="PF01571"/>
    </source>
</evidence>
<dbReference type="FunFam" id="3.30.70.1400:FF:000001">
    <property type="entry name" value="Aminomethyltransferase"/>
    <property type="match status" value="1"/>
</dbReference>
<dbReference type="Gene3D" id="3.30.70.1400">
    <property type="entry name" value="Aminomethyltransferase beta-barrel domains"/>
    <property type="match status" value="1"/>
</dbReference>
<proteinExistence type="inferred from homology"/>
<name>A0A937XF96_UNCW3</name>
<comment type="similarity">
    <text evidence="1 7">Belongs to the GcvT family.</text>
</comment>
<dbReference type="SUPFAM" id="SSF101790">
    <property type="entry name" value="Aminomethyltransferase beta-barrel domain"/>
    <property type="match status" value="1"/>
</dbReference>
<feature type="binding site" evidence="8">
    <location>
        <position position="194"/>
    </location>
    <ligand>
        <name>substrate</name>
    </ligand>
</feature>
<evidence type="ECO:0000259" key="10">
    <source>
        <dbReference type="Pfam" id="PF08669"/>
    </source>
</evidence>
<dbReference type="GO" id="GO:0005829">
    <property type="term" value="C:cytosol"/>
    <property type="evidence" value="ECO:0007669"/>
    <property type="project" value="TreeGrafter"/>
</dbReference>
<dbReference type="GO" id="GO:0005960">
    <property type="term" value="C:glycine cleavage complex"/>
    <property type="evidence" value="ECO:0007669"/>
    <property type="project" value="InterPro"/>
</dbReference>
<comment type="function">
    <text evidence="7">The glycine cleavage system catalyzes the degradation of glycine.</text>
</comment>
<dbReference type="PANTHER" id="PTHR43757:SF2">
    <property type="entry name" value="AMINOMETHYLTRANSFERASE, MITOCHONDRIAL"/>
    <property type="match status" value="1"/>
</dbReference>